<name>A0A1F5X0E3_9BACT</name>
<dbReference type="InterPro" id="IPR036610">
    <property type="entry name" value="PEBP-like_sf"/>
</dbReference>
<dbReference type="InterPro" id="IPR005247">
    <property type="entry name" value="YbhB_YbcL/LppC-like"/>
</dbReference>
<proteinExistence type="predicted"/>
<dbReference type="Proteomes" id="UP000178114">
    <property type="component" value="Unassembled WGS sequence"/>
</dbReference>
<dbReference type="EMBL" id="MFID01000012">
    <property type="protein sequence ID" value="OGF81350.1"/>
    <property type="molecule type" value="Genomic_DNA"/>
</dbReference>
<dbReference type="Pfam" id="PF01161">
    <property type="entry name" value="PBP"/>
    <property type="match status" value="1"/>
</dbReference>
<gene>
    <name evidence="1" type="ORF">A2930_00550</name>
</gene>
<dbReference type="Gene3D" id="3.90.280.10">
    <property type="entry name" value="PEBP-like"/>
    <property type="match status" value="1"/>
</dbReference>
<dbReference type="CDD" id="cd00865">
    <property type="entry name" value="PEBP_bact_arch"/>
    <property type="match status" value="1"/>
</dbReference>
<evidence type="ECO:0000313" key="2">
    <source>
        <dbReference type="Proteomes" id="UP000178114"/>
    </source>
</evidence>
<accession>A0A1F5X0E3</accession>
<evidence type="ECO:0000313" key="1">
    <source>
        <dbReference type="EMBL" id="OGF81350.1"/>
    </source>
</evidence>
<dbReference type="STRING" id="1798351.A2930_00550"/>
<evidence type="ECO:0008006" key="3">
    <source>
        <dbReference type="Google" id="ProtNLM"/>
    </source>
</evidence>
<dbReference type="InterPro" id="IPR008914">
    <property type="entry name" value="PEBP"/>
</dbReference>
<protein>
    <recommendedName>
        <fullName evidence="3">Phosphatidylethanolamine-binding protein</fullName>
    </recommendedName>
</protein>
<comment type="caution">
    <text evidence="1">The sequence shown here is derived from an EMBL/GenBank/DDBJ whole genome shotgun (WGS) entry which is preliminary data.</text>
</comment>
<dbReference type="NCBIfam" id="TIGR00481">
    <property type="entry name" value="YbhB/YbcL family Raf kinase inhibitor-like protein"/>
    <property type="match status" value="1"/>
</dbReference>
<dbReference type="PANTHER" id="PTHR30289:SF1">
    <property type="entry name" value="PEBP (PHOSPHATIDYLETHANOLAMINE-BINDING PROTEIN) FAMILY PROTEIN"/>
    <property type="match status" value="1"/>
</dbReference>
<sequence>MNMKIESPAFAEKETIPKKYTCDGEDTNPPLKISGVPENAKSLALIVDDPDATRGVTWVHWIILNIDPSVREIAENSMPAKTKELVTSFGKPGYGGPCPPGGSKPHRYFFKLYALDAEIKNTEEIDGHTIAKAELMGFYSR</sequence>
<dbReference type="PANTHER" id="PTHR30289">
    <property type="entry name" value="UNCHARACTERIZED PROTEIN YBCL-RELATED"/>
    <property type="match status" value="1"/>
</dbReference>
<organism evidence="1 2">
    <name type="scientific">Candidatus Giovannonibacteria bacterium RIFCSPLOWO2_01_FULL_45_34</name>
    <dbReference type="NCBI Taxonomy" id="1798351"/>
    <lineage>
        <taxon>Bacteria</taxon>
        <taxon>Candidatus Giovannoniibacteriota</taxon>
    </lineage>
</organism>
<dbReference type="AlphaFoldDB" id="A0A1F5X0E3"/>
<dbReference type="SUPFAM" id="SSF49777">
    <property type="entry name" value="PEBP-like"/>
    <property type="match status" value="1"/>
</dbReference>
<reference evidence="1 2" key="1">
    <citation type="journal article" date="2016" name="Nat. Commun.">
        <title>Thousands of microbial genomes shed light on interconnected biogeochemical processes in an aquifer system.</title>
        <authorList>
            <person name="Anantharaman K."/>
            <person name="Brown C.T."/>
            <person name="Hug L.A."/>
            <person name="Sharon I."/>
            <person name="Castelle C.J."/>
            <person name="Probst A.J."/>
            <person name="Thomas B.C."/>
            <person name="Singh A."/>
            <person name="Wilkins M.J."/>
            <person name="Karaoz U."/>
            <person name="Brodie E.L."/>
            <person name="Williams K.H."/>
            <person name="Hubbard S.S."/>
            <person name="Banfield J.F."/>
        </authorList>
    </citation>
    <scope>NUCLEOTIDE SEQUENCE [LARGE SCALE GENOMIC DNA]</scope>
</reference>